<evidence type="ECO:0000256" key="1">
    <source>
        <dbReference type="ARBA" id="ARBA00004167"/>
    </source>
</evidence>
<dbReference type="SUPFAM" id="SSF46565">
    <property type="entry name" value="Chaperone J-domain"/>
    <property type="match status" value="1"/>
</dbReference>
<accession>A0A7V1FT44</accession>
<keyword evidence="4 8" id="KW-0472">Membrane</keyword>
<evidence type="ECO:0000256" key="3">
    <source>
        <dbReference type="ARBA" id="ARBA00022989"/>
    </source>
</evidence>
<dbReference type="InterPro" id="IPR036869">
    <property type="entry name" value="J_dom_sf"/>
</dbReference>
<dbReference type="Proteomes" id="UP000885703">
    <property type="component" value="Unassembled WGS sequence"/>
</dbReference>
<keyword evidence="2 8" id="KW-0812">Transmembrane</keyword>
<dbReference type="AlphaFoldDB" id="A0A7V1FT44"/>
<evidence type="ECO:0000256" key="5">
    <source>
        <dbReference type="ARBA" id="ARBA00023186"/>
    </source>
</evidence>
<feature type="region of interest" description="Disordered" evidence="7">
    <location>
        <begin position="165"/>
        <end position="188"/>
    </location>
</feature>
<reference evidence="10" key="1">
    <citation type="journal article" date="2020" name="mSystems">
        <title>Genome- and Community-Level Interaction Insights into Carbon Utilization and Element Cycling Functions of Hydrothermarchaeota in Hydrothermal Sediment.</title>
        <authorList>
            <person name="Zhou Z."/>
            <person name="Liu Y."/>
            <person name="Xu W."/>
            <person name="Pan J."/>
            <person name="Luo Z.H."/>
            <person name="Li M."/>
        </authorList>
    </citation>
    <scope>NUCLEOTIDE SEQUENCE [LARGE SCALE GENOMIC DNA]</scope>
    <source>
        <strain evidence="10">HyVt-324</strain>
    </source>
</reference>
<comment type="caution">
    <text evidence="10">The sequence shown here is derived from an EMBL/GenBank/DDBJ whole genome shotgun (WGS) entry which is preliminary data.</text>
</comment>
<evidence type="ECO:0000256" key="8">
    <source>
        <dbReference type="SAM" id="Phobius"/>
    </source>
</evidence>
<feature type="domain" description="J" evidence="9">
    <location>
        <begin position="192"/>
        <end position="242"/>
    </location>
</feature>
<evidence type="ECO:0000256" key="2">
    <source>
        <dbReference type="ARBA" id="ARBA00022692"/>
    </source>
</evidence>
<dbReference type="EMBL" id="DRFO01000026">
    <property type="protein sequence ID" value="HDZ57229.1"/>
    <property type="molecule type" value="Genomic_DNA"/>
</dbReference>
<dbReference type="InterPro" id="IPR001623">
    <property type="entry name" value="DnaJ_domain"/>
</dbReference>
<evidence type="ECO:0000259" key="9">
    <source>
        <dbReference type="PROSITE" id="PS50076"/>
    </source>
</evidence>
<dbReference type="SMART" id="SM00271">
    <property type="entry name" value="DnaJ"/>
    <property type="match status" value="1"/>
</dbReference>
<keyword evidence="3 8" id="KW-1133">Transmembrane helix</keyword>
<name>A0A7V1FT44_9GAMM</name>
<evidence type="ECO:0000256" key="4">
    <source>
        <dbReference type="ARBA" id="ARBA00023136"/>
    </source>
</evidence>
<dbReference type="CDD" id="cd06257">
    <property type="entry name" value="DnaJ"/>
    <property type="match status" value="1"/>
</dbReference>
<organism evidence="10">
    <name type="scientific">Halopseudomonas xinjiangensis</name>
    <dbReference type="NCBI Taxonomy" id="487184"/>
    <lineage>
        <taxon>Bacteria</taxon>
        <taxon>Pseudomonadati</taxon>
        <taxon>Pseudomonadota</taxon>
        <taxon>Gammaproteobacteria</taxon>
        <taxon>Pseudomonadales</taxon>
        <taxon>Pseudomonadaceae</taxon>
        <taxon>Halopseudomonas</taxon>
    </lineage>
</organism>
<comment type="subcellular location">
    <subcellularLocation>
        <location evidence="1">Membrane</location>
        <topology evidence="1">Single-pass membrane protein</topology>
    </subcellularLocation>
</comment>
<evidence type="ECO:0000256" key="6">
    <source>
        <dbReference type="ARBA" id="ARBA00038105"/>
    </source>
</evidence>
<dbReference type="PANTHER" id="PTHR12763">
    <property type="match status" value="1"/>
</dbReference>
<dbReference type="GO" id="GO:0016020">
    <property type="term" value="C:membrane"/>
    <property type="evidence" value="ECO:0007669"/>
    <property type="project" value="UniProtKB-SubCell"/>
</dbReference>
<gene>
    <name evidence="10" type="ORF">ENH64_12250</name>
</gene>
<evidence type="ECO:0000313" key="10">
    <source>
        <dbReference type="EMBL" id="HDZ57229.1"/>
    </source>
</evidence>
<proteinExistence type="inferred from homology"/>
<dbReference type="PROSITE" id="PS50076">
    <property type="entry name" value="DNAJ_2"/>
    <property type="match status" value="1"/>
</dbReference>
<feature type="compositionally biased region" description="Basic and acidic residues" evidence="7">
    <location>
        <begin position="165"/>
        <end position="179"/>
    </location>
</feature>
<dbReference type="PANTHER" id="PTHR12763:SF28">
    <property type="entry name" value="GEO10507P1-RELATED"/>
    <property type="match status" value="1"/>
</dbReference>
<evidence type="ECO:0000256" key="7">
    <source>
        <dbReference type="SAM" id="MobiDB-lite"/>
    </source>
</evidence>
<feature type="transmembrane region" description="Helical" evidence="8">
    <location>
        <begin position="34"/>
        <end position="64"/>
    </location>
</feature>
<dbReference type="Gene3D" id="1.10.287.110">
    <property type="entry name" value="DnaJ domain"/>
    <property type="match status" value="1"/>
</dbReference>
<protein>
    <submittedName>
        <fullName evidence="10">Molecular chaperone DnaJ</fullName>
    </submittedName>
</protein>
<keyword evidence="5" id="KW-0143">Chaperone</keyword>
<sequence length="242" mass="26828">MALFFLALVIGWVGWLWLRQQPLHQRKPAMIKLLIAAVVVAVAFLALTGRFYLVLGLLAGLLPFARRLLPGLLMGRLFRGMRTPGGGAKPSRGNRSRVATDILDMSLDHDSGDMDGRVLKGPLAGQALADMSEAEFLELLRYCRQNDVDSARLLESYLDRRFGDSWRNDDQDQTDHAEPGARGGGNPLTEQEALEILGLELGATREEIIQAHRQMMQKMHPDRGGSTYLAALINEAKTVLLR</sequence>
<comment type="similarity">
    <text evidence="6">Belongs to the TIM14 family.</text>
</comment>